<name>A0A072NNJ9_SCHAZ</name>
<dbReference type="RefSeq" id="WP_035194802.1">
    <property type="nucleotide sequence ID" value="NZ_JJRY01000005.1"/>
</dbReference>
<dbReference type="EMBL" id="JJRY01000005">
    <property type="protein sequence ID" value="KEF38837.1"/>
    <property type="molecule type" value="Genomic_DNA"/>
</dbReference>
<evidence type="ECO:0000313" key="4">
    <source>
        <dbReference type="Proteomes" id="UP000027936"/>
    </source>
</evidence>
<reference evidence="3 4" key="1">
    <citation type="submission" date="2014-04" db="EMBL/GenBank/DDBJ databases">
        <title>Draft genome sequence of Bacillus azotoformans MEV2011, a (co-) denitrifying strain unable to grow in the presence of oxygen.</title>
        <authorList>
            <person name="Nielsen M."/>
            <person name="Schreiber L."/>
            <person name="Finster K."/>
            <person name="Schramm A."/>
        </authorList>
    </citation>
    <scope>NUCLEOTIDE SEQUENCE [LARGE SCALE GENOMIC DNA]</scope>
    <source>
        <strain evidence="3 4">MEV2011</strain>
    </source>
</reference>
<dbReference type="Proteomes" id="UP000027936">
    <property type="component" value="Unassembled WGS sequence"/>
</dbReference>
<dbReference type="OrthoDB" id="2868944at2"/>
<dbReference type="Gene3D" id="3.30.457.10">
    <property type="entry name" value="Copper amine oxidase-like, N-terminal domain"/>
    <property type="match status" value="1"/>
</dbReference>
<sequence>MKNYKQFIAGVIVGGVLLSGGNVLANNTSLPSITNWVKYKINGEAKALPSGYTTLNYEGHTYVPTRFIAEQLGADVEWDDQTKTVTIDKPVDNINKEVDDQENTCDKSEDPSKQDSTKYEKLPVSKTINGVRVEVYSVEDDPNYTKLYVIVKNTNENLVQLDQGTASFQSELDTYANKDIRGGVLYWKDTTWFKDIDEDQDAKGYIMLPPIPEDERQGKFTVEVFENGSTQKVMNYEFDIKW</sequence>
<dbReference type="InterPro" id="IPR012854">
    <property type="entry name" value="Cu_amine_oxidase-like_N"/>
</dbReference>
<evidence type="ECO:0000259" key="2">
    <source>
        <dbReference type="Pfam" id="PF07833"/>
    </source>
</evidence>
<feature type="region of interest" description="Disordered" evidence="1">
    <location>
        <begin position="90"/>
        <end position="120"/>
    </location>
</feature>
<dbReference type="AlphaFoldDB" id="A0A072NNJ9"/>
<feature type="domain" description="Copper amine oxidase-like N-terminal" evidence="2">
    <location>
        <begin position="54"/>
        <end position="109"/>
    </location>
</feature>
<protein>
    <submittedName>
        <fullName evidence="3">Copper amine oxidase family protein</fullName>
    </submittedName>
</protein>
<dbReference type="PATRIC" id="fig|1348973.3.peg.1613"/>
<gene>
    <name evidence="3" type="ORF">M670_01652</name>
</gene>
<evidence type="ECO:0000256" key="1">
    <source>
        <dbReference type="SAM" id="MobiDB-lite"/>
    </source>
</evidence>
<evidence type="ECO:0000313" key="3">
    <source>
        <dbReference type="EMBL" id="KEF38837.1"/>
    </source>
</evidence>
<organism evidence="3 4">
    <name type="scientific">Schinkia azotoformans MEV2011</name>
    <dbReference type="NCBI Taxonomy" id="1348973"/>
    <lineage>
        <taxon>Bacteria</taxon>
        <taxon>Bacillati</taxon>
        <taxon>Bacillota</taxon>
        <taxon>Bacilli</taxon>
        <taxon>Bacillales</taxon>
        <taxon>Bacillaceae</taxon>
        <taxon>Calidifontibacillus/Schinkia group</taxon>
        <taxon>Schinkia</taxon>
    </lineage>
</organism>
<proteinExistence type="predicted"/>
<dbReference type="InterPro" id="IPR036582">
    <property type="entry name" value="Mao_N_sf"/>
</dbReference>
<comment type="caution">
    <text evidence="3">The sequence shown here is derived from an EMBL/GenBank/DDBJ whole genome shotgun (WGS) entry which is preliminary data.</text>
</comment>
<accession>A0A072NNJ9</accession>
<dbReference type="SUPFAM" id="SSF55383">
    <property type="entry name" value="Copper amine oxidase, domain N"/>
    <property type="match status" value="1"/>
</dbReference>
<dbReference type="Pfam" id="PF07833">
    <property type="entry name" value="Cu_amine_oxidN1"/>
    <property type="match status" value="1"/>
</dbReference>